<proteinExistence type="predicted"/>
<dbReference type="NCBIfam" id="TIGR00318">
    <property type="entry name" value="cyaB"/>
    <property type="match status" value="1"/>
</dbReference>
<organism evidence="2 3">
    <name type="scientific">Methanogenium marinum</name>
    <dbReference type="NCBI Taxonomy" id="348610"/>
    <lineage>
        <taxon>Archaea</taxon>
        <taxon>Methanobacteriati</taxon>
        <taxon>Methanobacteriota</taxon>
        <taxon>Stenosarchaea group</taxon>
        <taxon>Methanomicrobia</taxon>
        <taxon>Methanomicrobiales</taxon>
        <taxon>Methanomicrobiaceae</taxon>
        <taxon>Methanogenium</taxon>
    </lineage>
</organism>
<dbReference type="AlphaFoldDB" id="A0A9Q4KR17"/>
<evidence type="ECO:0000259" key="1">
    <source>
        <dbReference type="PROSITE" id="PS51707"/>
    </source>
</evidence>
<gene>
    <name evidence="2" type="primary">cyaB</name>
    <name evidence="2" type="ORF">L0665_00445</name>
</gene>
<protein>
    <submittedName>
        <fullName evidence="2">Class IV adenylate cyclase</fullName>
    </submittedName>
</protein>
<reference evidence="2" key="1">
    <citation type="submission" date="2022-01" db="EMBL/GenBank/DDBJ databases">
        <title>Draft genome of Methanogenium marinum DSM 15558.</title>
        <authorList>
            <person name="Chen S.-C."/>
            <person name="You Y.-T."/>
        </authorList>
    </citation>
    <scope>NUCLEOTIDE SEQUENCE</scope>
    <source>
        <strain evidence="2">DSM 15558</strain>
    </source>
</reference>
<sequence length="182" mass="20115">MSSVIEVETKIAVSNLPEIAERLRSLGAEYLGGSSQQDTYLNAPHCDYAHTDEALRMRETKSGIEITYKGPKTEASGSKARREITLSVESAQDALSLFTAIGFFVSAHVTKDRNEYRYGDTTIALDQVEGLGTYVEIEVLTDDDISAAQKHIEFVKKELNISGEHIPVSYLELLLSQNVSKE</sequence>
<dbReference type="Gene3D" id="2.40.320.10">
    <property type="entry name" value="Hypothetical Protein Pfu-838710-001"/>
    <property type="match status" value="1"/>
</dbReference>
<dbReference type="InterPro" id="IPR033469">
    <property type="entry name" value="CYTH-like_dom_sf"/>
</dbReference>
<dbReference type="SUPFAM" id="SSF55154">
    <property type="entry name" value="CYTH-like phosphatases"/>
    <property type="match status" value="1"/>
</dbReference>
<dbReference type="SMART" id="SM01118">
    <property type="entry name" value="CYTH"/>
    <property type="match status" value="1"/>
</dbReference>
<dbReference type="PANTHER" id="PTHR21028:SF2">
    <property type="entry name" value="CYTH DOMAIN-CONTAINING PROTEIN"/>
    <property type="match status" value="1"/>
</dbReference>
<accession>A0A9Q4KR17</accession>
<keyword evidence="3" id="KW-1185">Reference proteome</keyword>
<dbReference type="InterPro" id="IPR008173">
    <property type="entry name" value="Adenylyl_cyclase_CyaB"/>
</dbReference>
<dbReference type="EMBL" id="JAKELO010000002">
    <property type="protein sequence ID" value="MDE4907097.1"/>
    <property type="molecule type" value="Genomic_DNA"/>
</dbReference>
<name>A0A9Q4KR17_9EURY</name>
<dbReference type="PROSITE" id="PS51707">
    <property type="entry name" value="CYTH"/>
    <property type="match status" value="1"/>
</dbReference>
<dbReference type="CDD" id="cd07890">
    <property type="entry name" value="CYTH-like_AC_IV-like"/>
    <property type="match status" value="1"/>
</dbReference>
<dbReference type="InterPro" id="IPR023577">
    <property type="entry name" value="CYTH_domain"/>
</dbReference>
<feature type="domain" description="CYTH" evidence="1">
    <location>
        <begin position="4"/>
        <end position="176"/>
    </location>
</feature>
<evidence type="ECO:0000313" key="2">
    <source>
        <dbReference type="EMBL" id="MDE4907097.1"/>
    </source>
</evidence>
<comment type="caution">
    <text evidence="2">The sequence shown here is derived from an EMBL/GenBank/DDBJ whole genome shotgun (WGS) entry which is preliminary data.</text>
</comment>
<evidence type="ECO:0000313" key="3">
    <source>
        <dbReference type="Proteomes" id="UP001143747"/>
    </source>
</evidence>
<dbReference type="Proteomes" id="UP001143747">
    <property type="component" value="Unassembled WGS sequence"/>
</dbReference>
<dbReference type="Pfam" id="PF01928">
    <property type="entry name" value="CYTH"/>
    <property type="match status" value="1"/>
</dbReference>
<dbReference type="PANTHER" id="PTHR21028">
    <property type="entry name" value="SI:CH211-156B7.4"/>
    <property type="match status" value="1"/>
</dbReference>
<dbReference type="RefSeq" id="WP_274923763.1">
    <property type="nucleotide sequence ID" value="NZ_JAKELO010000002.1"/>
</dbReference>